<feature type="domain" description="TLDc" evidence="7">
    <location>
        <begin position="757"/>
        <end position="920"/>
    </location>
</feature>
<dbReference type="InterPro" id="IPR036779">
    <property type="entry name" value="LysM_dom_sf"/>
</dbReference>
<comment type="caution">
    <text evidence="8">The sequence shown here is derived from an EMBL/GenBank/DDBJ whole genome shotgun (WGS) entry which is preliminary data.</text>
</comment>
<dbReference type="SMART" id="SM00257">
    <property type="entry name" value="LysM"/>
    <property type="match status" value="1"/>
</dbReference>
<feature type="domain" description="LysM" evidence="6">
    <location>
        <begin position="74"/>
        <end position="117"/>
    </location>
</feature>
<dbReference type="PROSITE" id="PS51782">
    <property type="entry name" value="LYSM"/>
    <property type="match status" value="1"/>
</dbReference>
<evidence type="ECO:0000256" key="4">
    <source>
        <dbReference type="ARBA" id="ARBA00040604"/>
    </source>
</evidence>
<gene>
    <name evidence="8" type="ORF">FNK824_LOCUS14136</name>
</gene>
<protein>
    <recommendedName>
        <fullName evidence="4">Oxidation resistance protein 1</fullName>
    </recommendedName>
</protein>
<evidence type="ECO:0000259" key="6">
    <source>
        <dbReference type="PROSITE" id="PS51782"/>
    </source>
</evidence>
<dbReference type="Pfam" id="PF07534">
    <property type="entry name" value="TLD"/>
    <property type="match status" value="1"/>
</dbReference>
<dbReference type="AlphaFoldDB" id="A0A819B113"/>
<dbReference type="SUPFAM" id="SSF54106">
    <property type="entry name" value="LysM domain"/>
    <property type="match status" value="1"/>
</dbReference>
<dbReference type="CDD" id="cd00118">
    <property type="entry name" value="LysM"/>
    <property type="match status" value="1"/>
</dbReference>
<organism evidence="8 9">
    <name type="scientific">Rotaria sordida</name>
    <dbReference type="NCBI Taxonomy" id="392033"/>
    <lineage>
        <taxon>Eukaryota</taxon>
        <taxon>Metazoa</taxon>
        <taxon>Spiralia</taxon>
        <taxon>Gnathifera</taxon>
        <taxon>Rotifera</taxon>
        <taxon>Eurotatoria</taxon>
        <taxon>Bdelloidea</taxon>
        <taxon>Philodinida</taxon>
        <taxon>Philodinidae</taxon>
        <taxon>Rotaria</taxon>
    </lineage>
</organism>
<dbReference type="InterPro" id="IPR006571">
    <property type="entry name" value="TLDc_dom"/>
</dbReference>
<dbReference type="EMBL" id="CAJOBE010001922">
    <property type="protein sequence ID" value="CAF3785442.1"/>
    <property type="molecule type" value="Genomic_DNA"/>
</dbReference>
<dbReference type="Gene3D" id="3.10.350.10">
    <property type="entry name" value="LysM domain"/>
    <property type="match status" value="1"/>
</dbReference>
<sequence length="921" mass="105440">MEKILKSTTDPVSKQSSIAHTLSSIPVMATSKDNDNPSSPQSPTDTQNLLNKSTMNTNREPRRSRTTCQPKGTIPYIVGNSDTLEKIALHFNLTPSELLQLNKLYSRIVFPGQILYVPEVSSSSNINNEQEKSNALPIKLPSSLLKIPKDDDVFIVHNDRRTLSESSPPIIQQDIGQMVWSMSRQIISKPGRAQRLESDQSIENELLTRPIEDRIKTQKEDNKKQVRQIKKSLSIEESQQLDEECLRRFIKLNVRLMTDDHKSVAGTLLVTPNAVMFDPDVLDPLVKENGIDKYGLIIRMDLLAGIALYEDIAMYEHAATLRDEEKRKMCHSTSLKNFHQSTTILSNNDEHEIHEIMSSLLDHIDKELNLSTDLGVMLYNVSSNIQRRISSDNQSFHHEDLFHSFDDSKHSIGVLIDDKDLSSEIFNWTRLIQVIVLKKCNLENCVPADEFNKRFGEIDKLLQKQHDIYVTPHPIEIPYYLCLKTSTPTNDIGSVQDRLNRKSIDYVYGKKQLDHEYWFSVPKEKIDHIYAFFLRWSPDHSTDLLSHDNHFDNNNTTTFNQIHRRSSYTQLKQNEISSGQGFVLLANDDPELTDDYLYTNQKNNTINSKNSISIDNDIQQKKQHYLKRQNTLLKEWEKTTMMIRTLSKALSNGSSSSIESSPSSPTPLRPPTFQVLATCLSDSKKTLLDQIPYHQQKLIRLRKRAKSLLSSSFERQNSSDGIISVDEIYRRINATQTNNTPVLDPNIPPPKLLQPSTIIDEEKSKHIVHELPPRVHGLSWRIVFSTDEHGFSLNQLYRRSMTVDQDSPSLLIVKDIEQNIFGAYISQQLMVSDGFYGTGETFLFTFHPQFRAFHWTGNNQFFIKGDVKALGIGCGEGTYGLWLDADLYHGRTCPSKTFNNIRLSAKEDFIIASIEIWTFID</sequence>
<feature type="compositionally biased region" description="Polar residues" evidence="5">
    <location>
        <begin position="1"/>
        <end position="24"/>
    </location>
</feature>
<proteinExistence type="inferred from homology"/>
<dbReference type="InterPro" id="IPR018392">
    <property type="entry name" value="LysM"/>
</dbReference>
<dbReference type="GO" id="GO:0005634">
    <property type="term" value="C:nucleus"/>
    <property type="evidence" value="ECO:0007669"/>
    <property type="project" value="TreeGrafter"/>
</dbReference>
<accession>A0A819B113</accession>
<dbReference type="Pfam" id="PF01476">
    <property type="entry name" value="LysM"/>
    <property type="match status" value="1"/>
</dbReference>
<evidence type="ECO:0000313" key="8">
    <source>
        <dbReference type="EMBL" id="CAF3785442.1"/>
    </source>
</evidence>
<reference evidence="8" key="1">
    <citation type="submission" date="2021-02" db="EMBL/GenBank/DDBJ databases">
        <authorList>
            <person name="Nowell W R."/>
        </authorList>
    </citation>
    <scope>NUCLEOTIDE SEQUENCE</scope>
</reference>
<evidence type="ECO:0000256" key="2">
    <source>
        <dbReference type="ARBA" id="ARBA00009540"/>
    </source>
</evidence>
<evidence type="ECO:0000256" key="5">
    <source>
        <dbReference type="SAM" id="MobiDB-lite"/>
    </source>
</evidence>
<dbReference type="SMART" id="SM00584">
    <property type="entry name" value="TLDc"/>
    <property type="match status" value="1"/>
</dbReference>
<evidence type="ECO:0000259" key="7">
    <source>
        <dbReference type="PROSITE" id="PS51886"/>
    </source>
</evidence>
<dbReference type="PANTHER" id="PTHR23354">
    <property type="entry name" value="NUCLEOLAR PROTEIN 7/ESTROGEN RECEPTOR COACTIVATOR-RELATED"/>
    <property type="match status" value="1"/>
</dbReference>
<evidence type="ECO:0000256" key="3">
    <source>
        <dbReference type="ARBA" id="ARBA00023128"/>
    </source>
</evidence>
<dbReference type="GO" id="GO:0005739">
    <property type="term" value="C:mitochondrion"/>
    <property type="evidence" value="ECO:0007669"/>
    <property type="project" value="UniProtKB-SubCell"/>
</dbReference>
<comment type="subcellular location">
    <subcellularLocation>
        <location evidence="1">Mitochondrion</location>
    </subcellularLocation>
</comment>
<feature type="region of interest" description="Disordered" evidence="5">
    <location>
        <begin position="1"/>
        <end position="73"/>
    </location>
</feature>
<feature type="compositionally biased region" description="Polar residues" evidence="5">
    <location>
        <begin position="36"/>
        <end position="58"/>
    </location>
</feature>
<evidence type="ECO:0000256" key="1">
    <source>
        <dbReference type="ARBA" id="ARBA00004173"/>
    </source>
</evidence>
<comment type="similarity">
    <text evidence="2">Belongs to the OXR1 family.</text>
</comment>
<dbReference type="GO" id="GO:0006979">
    <property type="term" value="P:response to oxidative stress"/>
    <property type="evidence" value="ECO:0007669"/>
    <property type="project" value="TreeGrafter"/>
</dbReference>
<evidence type="ECO:0000313" key="9">
    <source>
        <dbReference type="Proteomes" id="UP000663874"/>
    </source>
</evidence>
<dbReference type="PANTHER" id="PTHR23354:SF62">
    <property type="entry name" value="MUSTARD, ISOFORM V"/>
    <property type="match status" value="1"/>
</dbReference>
<keyword evidence="3" id="KW-0496">Mitochondrion</keyword>
<dbReference type="Proteomes" id="UP000663874">
    <property type="component" value="Unassembled WGS sequence"/>
</dbReference>
<dbReference type="PROSITE" id="PS51886">
    <property type="entry name" value="TLDC"/>
    <property type="match status" value="1"/>
</dbReference>
<name>A0A819B113_9BILA</name>